<evidence type="ECO:0000256" key="2">
    <source>
        <dbReference type="ARBA" id="ARBA00023235"/>
    </source>
</evidence>
<gene>
    <name evidence="3" type="ORF">QRT03_27490</name>
</gene>
<dbReference type="Gene3D" id="3.40.50.1860">
    <property type="match status" value="2"/>
</dbReference>
<dbReference type="PANTHER" id="PTHR21198:SF7">
    <property type="entry name" value="ASPARTATE-GLUTAMATE RACEMASE FAMILY"/>
    <property type="match status" value="1"/>
</dbReference>
<organism evidence="3 4">
    <name type="scientific">Actinomycetospora termitidis</name>
    <dbReference type="NCBI Taxonomy" id="3053470"/>
    <lineage>
        <taxon>Bacteria</taxon>
        <taxon>Bacillati</taxon>
        <taxon>Actinomycetota</taxon>
        <taxon>Actinomycetes</taxon>
        <taxon>Pseudonocardiales</taxon>
        <taxon>Pseudonocardiaceae</taxon>
        <taxon>Actinomycetospora</taxon>
    </lineage>
</organism>
<protein>
    <submittedName>
        <fullName evidence="3">Amino acid racemase</fullName>
        <ecNumber evidence="3">5.1.1.-</ecNumber>
    </submittedName>
</protein>
<dbReference type="Proteomes" id="UP001231924">
    <property type="component" value="Unassembled WGS sequence"/>
</dbReference>
<evidence type="ECO:0000313" key="4">
    <source>
        <dbReference type="Proteomes" id="UP001231924"/>
    </source>
</evidence>
<dbReference type="RefSeq" id="WP_286056345.1">
    <property type="nucleotide sequence ID" value="NZ_JASVWF010000008.1"/>
</dbReference>
<reference evidence="3 4" key="1">
    <citation type="submission" date="2023-06" db="EMBL/GenBank/DDBJ databases">
        <title>Actinomycetospora Odt1-22.</title>
        <authorList>
            <person name="Supong K."/>
        </authorList>
    </citation>
    <scope>NUCLEOTIDE SEQUENCE [LARGE SCALE GENOMIC DNA]</scope>
    <source>
        <strain evidence="3 4">Odt1-22</strain>
    </source>
</reference>
<comment type="caution">
    <text evidence="3">The sequence shown here is derived from an EMBL/GenBank/DDBJ whole genome shotgun (WGS) entry which is preliminary data.</text>
</comment>
<dbReference type="InterPro" id="IPR004380">
    <property type="entry name" value="Asp_race"/>
</dbReference>
<keyword evidence="4" id="KW-1185">Reference proteome</keyword>
<dbReference type="Pfam" id="PF01177">
    <property type="entry name" value="Asp_Glu_race"/>
    <property type="match status" value="1"/>
</dbReference>
<dbReference type="EC" id="5.1.1.-" evidence="3"/>
<comment type="similarity">
    <text evidence="1">Belongs to the aspartate/glutamate racemases family.</text>
</comment>
<sequence>MPHLGILAANPDGAARCFLRYCRAGAAQLSGHTYPDVSLDYIGFGHHLQAWRRGDLGAVATSLARSVDRLAASGADFFVCPDNTVHLVLDTMGSDLALPGIHIVQAVADEARAAGRRRVGVLGTAFTTGSDLYRDRLGAAGIEVETPAPEDAQRLDEIIFGELVDGAASEPSRAWGVEVVRGLADRGCDAVALASTELPLLLAPEDSPLPVIDSTTVLADRALDVALAETPLPTWRGGRHAGLRSAPT</sequence>
<keyword evidence="2 3" id="KW-0413">Isomerase</keyword>
<dbReference type="PANTHER" id="PTHR21198">
    <property type="entry name" value="GLUTAMATE RACEMASE"/>
    <property type="match status" value="1"/>
</dbReference>
<dbReference type="SUPFAM" id="SSF53681">
    <property type="entry name" value="Aspartate/glutamate racemase"/>
    <property type="match status" value="2"/>
</dbReference>
<dbReference type="GO" id="GO:0016853">
    <property type="term" value="F:isomerase activity"/>
    <property type="evidence" value="ECO:0007669"/>
    <property type="project" value="UniProtKB-KW"/>
</dbReference>
<dbReference type="EMBL" id="JASVWF010000008">
    <property type="protein sequence ID" value="MDL5159740.1"/>
    <property type="molecule type" value="Genomic_DNA"/>
</dbReference>
<name>A0ABT7MGF8_9PSEU</name>
<dbReference type="NCBIfam" id="TIGR00035">
    <property type="entry name" value="asp_race"/>
    <property type="match status" value="1"/>
</dbReference>
<proteinExistence type="inferred from homology"/>
<dbReference type="InterPro" id="IPR001920">
    <property type="entry name" value="Asp/Glu_race"/>
</dbReference>
<dbReference type="InterPro" id="IPR015942">
    <property type="entry name" value="Asp/Glu/hydantoin_racemase"/>
</dbReference>
<evidence type="ECO:0000256" key="1">
    <source>
        <dbReference type="ARBA" id="ARBA00007847"/>
    </source>
</evidence>
<evidence type="ECO:0000313" key="3">
    <source>
        <dbReference type="EMBL" id="MDL5159740.1"/>
    </source>
</evidence>
<accession>A0ABT7MGF8</accession>